<name>A0A517SGS8_9PLAN</name>
<keyword evidence="3" id="KW-0378">Hydrolase</keyword>
<dbReference type="AlphaFoldDB" id="A0A517SGS8"/>
<dbReference type="Pfam" id="PF02225">
    <property type="entry name" value="PA"/>
    <property type="match status" value="1"/>
</dbReference>
<dbReference type="Gene3D" id="3.40.630.10">
    <property type="entry name" value="Zn peptidases"/>
    <property type="match status" value="1"/>
</dbReference>
<organism evidence="3 4">
    <name type="scientific">Caulifigura coniformis</name>
    <dbReference type="NCBI Taxonomy" id="2527983"/>
    <lineage>
        <taxon>Bacteria</taxon>
        <taxon>Pseudomonadati</taxon>
        <taxon>Planctomycetota</taxon>
        <taxon>Planctomycetia</taxon>
        <taxon>Planctomycetales</taxon>
        <taxon>Planctomycetaceae</taxon>
        <taxon>Caulifigura</taxon>
    </lineage>
</organism>
<dbReference type="PANTHER" id="PTHR12147">
    <property type="entry name" value="METALLOPEPTIDASE M28 FAMILY MEMBER"/>
    <property type="match status" value="1"/>
</dbReference>
<keyword evidence="3" id="KW-0031">Aminopeptidase</keyword>
<dbReference type="OrthoDB" id="9762302at2"/>
<dbReference type="CDD" id="cd06779">
    <property type="entry name" value="cpPDZ_Deg_HtrA-like"/>
    <property type="match status" value="1"/>
</dbReference>
<evidence type="ECO:0000259" key="2">
    <source>
        <dbReference type="PROSITE" id="PS50106"/>
    </source>
</evidence>
<dbReference type="InterPro" id="IPR001478">
    <property type="entry name" value="PDZ"/>
</dbReference>
<reference evidence="3 4" key="1">
    <citation type="submission" date="2019-02" db="EMBL/GenBank/DDBJ databases">
        <title>Deep-cultivation of Planctomycetes and their phenomic and genomic characterization uncovers novel biology.</title>
        <authorList>
            <person name="Wiegand S."/>
            <person name="Jogler M."/>
            <person name="Boedeker C."/>
            <person name="Pinto D."/>
            <person name="Vollmers J."/>
            <person name="Rivas-Marin E."/>
            <person name="Kohn T."/>
            <person name="Peeters S.H."/>
            <person name="Heuer A."/>
            <person name="Rast P."/>
            <person name="Oberbeckmann S."/>
            <person name="Bunk B."/>
            <person name="Jeske O."/>
            <person name="Meyerdierks A."/>
            <person name="Storesund J.E."/>
            <person name="Kallscheuer N."/>
            <person name="Luecker S."/>
            <person name="Lage O.M."/>
            <person name="Pohl T."/>
            <person name="Merkel B.J."/>
            <person name="Hornburger P."/>
            <person name="Mueller R.-W."/>
            <person name="Bruemmer F."/>
            <person name="Labrenz M."/>
            <person name="Spormann A.M."/>
            <person name="Op den Camp H."/>
            <person name="Overmann J."/>
            <person name="Amann R."/>
            <person name="Jetten M.S.M."/>
            <person name="Mascher T."/>
            <person name="Medema M.H."/>
            <person name="Devos D.P."/>
            <person name="Kaster A.-K."/>
            <person name="Ovreas L."/>
            <person name="Rohde M."/>
            <person name="Galperin M.Y."/>
            <person name="Jogler C."/>
        </authorList>
    </citation>
    <scope>NUCLEOTIDE SEQUENCE [LARGE SCALE GENOMIC DNA]</scope>
    <source>
        <strain evidence="3 4">Pan44</strain>
    </source>
</reference>
<dbReference type="InterPro" id="IPR046450">
    <property type="entry name" value="PA_dom_sf"/>
</dbReference>
<feature type="chain" id="PRO_5021764579" evidence="1">
    <location>
        <begin position="31"/>
        <end position="670"/>
    </location>
</feature>
<keyword evidence="3" id="KW-0645">Protease</keyword>
<evidence type="ECO:0000256" key="1">
    <source>
        <dbReference type="SAM" id="SignalP"/>
    </source>
</evidence>
<evidence type="ECO:0000313" key="4">
    <source>
        <dbReference type="Proteomes" id="UP000315700"/>
    </source>
</evidence>
<dbReference type="PROSITE" id="PS50106">
    <property type="entry name" value="PDZ"/>
    <property type="match status" value="1"/>
</dbReference>
<dbReference type="SUPFAM" id="SSF52025">
    <property type="entry name" value="PA domain"/>
    <property type="match status" value="1"/>
</dbReference>
<dbReference type="EMBL" id="CP036271">
    <property type="protein sequence ID" value="QDT55335.1"/>
    <property type="molecule type" value="Genomic_DNA"/>
</dbReference>
<feature type="signal peptide" evidence="1">
    <location>
        <begin position="1"/>
        <end position="30"/>
    </location>
</feature>
<dbReference type="SUPFAM" id="SSF53187">
    <property type="entry name" value="Zn-dependent exopeptidases"/>
    <property type="match status" value="1"/>
</dbReference>
<accession>A0A517SGS8</accession>
<keyword evidence="1" id="KW-0732">Signal</keyword>
<evidence type="ECO:0000313" key="3">
    <source>
        <dbReference type="EMBL" id="QDT55335.1"/>
    </source>
</evidence>
<dbReference type="InParanoid" id="A0A517SGS8"/>
<dbReference type="Gene3D" id="3.50.30.30">
    <property type="match status" value="1"/>
</dbReference>
<sequence length="670" mass="71653" precursor="true">MTFADGFSGRACRLVLALAIAACTPLLVVAEDASAIGRLKQDLQTIASDEYEGRGIGTHGLDLAADYVRREFAAAGLEMNAVDDGAFQTFEVLDKVELGSPNELVLTGPDGARKIQTLDTDFRPMSISGSGETAAPLVFAGYGIESKDPPYDDFEGLDVKGKTVVMLRRTPQQDRHDGLFGGPHSRSARVAALKTKLSNAQRRGAAAVVLVNDGYTGESARADLQEKLGKAKDAIVAAAEPFASESDSSQTTERKTLTDAMTHLKRLNEQIAAHDSDPLDKFGSNGTPSTGAIPVLQVKRAVIDGVVFATLGKRLADIEKQIDETGKPASAPLTNWTAEITASVDMKMASVKNVIGVSPGKGSLANETVVVGAHYDHLGYGGDGSLQVGSRDIHNGADDNASGTVSLLELARRVKRLDSPSRRRIVFIAFTGEERGLLGSAAYVRTPAFPLESTVAMINLDMVGRLKDDKLTVFGTDTSKEWNSVIDKAAGEYSLQIIKKPEGFGPSDHSSFYAKQIPVLHLFTGTHMEYHRPNDDWPLINYEGMERVVRFTEQLIDWAATSTARPTYVQVAGRAALERTGSRPYFGSVPDFGTAEKGYAISGVSAGSPAEKGGLKGGDLIVKLGDEMITGLEDFDLVLRKFSAGQQIDVVVKRGGMELTLKVTLAASRE</sequence>
<keyword evidence="4" id="KW-1185">Reference proteome</keyword>
<dbReference type="Pfam" id="PF04389">
    <property type="entry name" value="Peptidase_M28"/>
    <property type="match status" value="1"/>
</dbReference>
<dbReference type="Gene3D" id="2.30.42.10">
    <property type="match status" value="1"/>
</dbReference>
<dbReference type="Proteomes" id="UP000315700">
    <property type="component" value="Chromosome"/>
</dbReference>
<dbReference type="Pfam" id="PF13180">
    <property type="entry name" value="PDZ_2"/>
    <property type="match status" value="1"/>
</dbReference>
<dbReference type="SMART" id="SM00228">
    <property type="entry name" value="PDZ"/>
    <property type="match status" value="1"/>
</dbReference>
<dbReference type="InterPro" id="IPR018247">
    <property type="entry name" value="EF_Hand_1_Ca_BS"/>
</dbReference>
<dbReference type="SUPFAM" id="SSF50156">
    <property type="entry name" value="PDZ domain-like"/>
    <property type="match status" value="1"/>
</dbReference>
<proteinExistence type="predicted"/>
<dbReference type="GO" id="GO:0008235">
    <property type="term" value="F:metalloexopeptidase activity"/>
    <property type="evidence" value="ECO:0007669"/>
    <property type="project" value="InterPro"/>
</dbReference>
<protein>
    <submittedName>
        <fullName evidence="3">Aminopeptidase YwaD</fullName>
        <ecNumber evidence="3">3.4.11.6</ecNumber>
    </submittedName>
</protein>
<dbReference type="InterPro" id="IPR007484">
    <property type="entry name" value="Peptidase_M28"/>
</dbReference>
<dbReference type="InterPro" id="IPR045175">
    <property type="entry name" value="M28_fam"/>
</dbReference>
<dbReference type="PANTHER" id="PTHR12147:SF26">
    <property type="entry name" value="PEPTIDASE M28 DOMAIN-CONTAINING PROTEIN"/>
    <property type="match status" value="1"/>
</dbReference>
<dbReference type="KEGG" id="ccos:Pan44_33780"/>
<feature type="domain" description="PDZ" evidence="2">
    <location>
        <begin position="574"/>
        <end position="656"/>
    </location>
</feature>
<dbReference type="GO" id="GO:0006508">
    <property type="term" value="P:proteolysis"/>
    <property type="evidence" value="ECO:0007669"/>
    <property type="project" value="InterPro"/>
</dbReference>
<gene>
    <name evidence="3" type="primary">ywaD_2</name>
    <name evidence="3" type="ORF">Pan44_33780</name>
</gene>
<dbReference type="EC" id="3.4.11.6" evidence="3"/>
<dbReference type="RefSeq" id="WP_145031101.1">
    <property type="nucleotide sequence ID" value="NZ_CP036271.1"/>
</dbReference>
<dbReference type="PROSITE" id="PS00018">
    <property type="entry name" value="EF_HAND_1"/>
    <property type="match status" value="1"/>
</dbReference>
<dbReference type="GO" id="GO:0004177">
    <property type="term" value="F:aminopeptidase activity"/>
    <property type="evidence" value="ECO:0007669"/>
    <property type="project" value="UniProtKB-KW"/>
</dbReference>
<dbReference type="InterPro" id="IPR036034">
    <property type="entry name" value="PDZ_sf"/>
</dbReference>
<dbReference type="InterPro" id="IPR003137">
    <property type="entry name" value="PA_domain"/>
</dbReference>